<evidence type="ECO:0000256" key="4">
    <source>
        <dbReference type="ARBA" id="ARBA00022729"/>
    </source>
</evidence>
<evidence type="ECO:0000313" key="12">
    <source>
        <dbReference type="EMBL" id="KAF3696668.1"/>
    </source>
</evidence>
<name>A0A6G1Q327_CHAAH</name>
<accession>A0A6G1Q327</accession>
<keyword evidence="13" id="KW-1185">Reference proteome</keyword>
<dbReference type="Proteomes" id="UP000503349">
    <property type="component" value="Chromosome 12"/>
</dbReference>
<evidence type="ECO:0000259" key="11">
    <source>
        <dbReference type="PROSITE" id="PS51534"/>
    </source>
</evidence>
<proteinExistence type="predicted"/>
<dbReference type="Gene3D" id="2.60.40.2160">
    <property type="entry name" value="Interleukin-17 receptor A/B, fibronectin-III-like domain 1"/>
    <property type="match status" value="1"/>
</dbReference>
<evidence type="ECO:0000256" key="10">
    <source>
        <dbReference type="SAM" id="SignalP"/>
    </source>
</evidence>
<gene>
    <name evidence="12" type="ORF">EXN66_Car012346</name>
</gene>
<comment type="subcellular location">
    <subcellularLocation>
        <location evidence="1">Cell membrane</location>
        <topology evidence="1">Single-pass type I membrane protein</topology>
    </subcellularLocation>
</comment>
<reference evidence="13" key="2">
    <citation type="submission" date="2019-02" db="EMBL/GenBank/DDBJ databases">
        <title>Opniocepnalus argus Var Kimnra genome.</title>
        <authorList>
            <person name="Zhou C."/>
            <person name="Xiao S."/>
        </authorList>
    </citation>
    <scope>NUCLEOTIDE SEQUENCE [LARGE SCALE GENOMIC DNA]</scope>
</reference>
<dbReference type="Pfam" id="PF08357">
    <property type="entry name" value="SEFIR"/>
    <property type="match status" value="1"/>
</dbReference>
<dbReference type="PANTHER" id="PTHR15583:SF11">
    <property type="entry name" value="INTERLEUKIN-17 RECEPTOR B"/>
    <property type="match status" value="1"/>
</dbReference>
<dbReference type="Gene3D" id="3.40.50.11530">
    <property type="match status" value="1"/>
</dbReference>
<evidence type="ECO:0000256" key="6">
    <source>
        <dbReference type="ARBA" id="ARBA00023136"/>
    </source>
</evidence>
<feature type="domain" description="SEFIR" evidence="11">
    <location>
        <begin position="226"/>
        <end position="378"/>
    </location>
</feature>
<evidence type="ECO:0000256" key="8">
    <source>
        <dbReference type="ARBA" id="ARBA00023180"/>
    </source>
</evidence>
<sequence>MMWGVTLMFFGYVAFQQVTSDDIKVECNKFDDDDNQLWSNTTPSYLLDLKVTLITEGENYKLNLSWSINIDASIQYLKGTMIILEQELPYLCKYNPELSKAALTGSKQRWFHYLINANYGHNFIMVENVPYHRMGEGTKNCIIYVPRRNPQSQTKVTPTPEYIPTDVSSVGTTTSPLRPEYITVGIFGGLACVMILSSCYMIYKNCSANIAKSFGFKTLPTSSVVPVPVLLVYSADNSAFQQAVVALAEFLQWHGGCSVAVDMWQQGKIAELGPMRWLAKQVRAADRVLIVCPQPTLQPRSSPPSHTRLESSIPAAAHDLYPLILNMVGSHAKKANELAKFWVVQLGEQQDKRTHNLPLELRACKTFCLMKNLNKLCRSLHSQRQDKKKISDLFFRPGISYNEQSTVKLKKAVEMLIRHQPSISSEMEPVQCVANSI</sequence>
<dbReference type="EMBL" id="CM015723">
    <property type="protein sequence ID" value="KAF3696668.1"/>
    <property type="molecule type" value="Genomic_DNA"/>
</dbReference>
<dbReference type="GO" id="GO:0005886">
    <property type="term" value="C:plasma membrane"/>
    <property type="evidence" value="ECO:0007669"/>
    <property type="project" value="UniProtKB-SubCell"/>
</dbReference>
<dbReference type="AlphaFoldDB" id="A0A6G1Q327"/>
<keyword evidence="7 12" id="KW-0675">Receptor</keyword>
<dbReference type="PANTHER" id="PTHR15583">
    <property type="entry name" value="INTERLEUKIN-17 RECEPTOR"/>
    <property type="match status" value="1"/>
</dbReference>
<feature type="chain" id="PRO_5026027449" evidence="10">
    <location>
        <begin position="21"/>
        <end position="437"/>
    </location>
</feature>
<evidence type="ECO:0000256" key="1">
    <source>
        <dbReference type="ARBA" id="ARBA00004251"/>
    </source>
</evidence>
<evidence type="ECO:0000256" key="2">
    <source>
        <dbReference type="ARBA" id="ARBA00022475"/>
    </source>
</evidence>
<keyword evidence="2" id="KW-1003">Cell membrane</keyword>
<dbReference type="PROSITE" id="PS51534">
    <property type="entry name" value="SEFIR"/>
    <property type="match status" value="1"/>
</dbReference>
<protein>
    <submittedName>
        <fullName evidence="12">Interleukin-17 receptor B</fullName>
    </submittedName>
</protein>
<keyword evidence="5 9" id="KW-1133">Transmembrane helix</keyword>
<keyword evidence="4 10" id="KW-0732">Signal</keyword>
<keyword evidence="3 9" id="KW-0812">Transmembrane</keyword>
<dbReference type="InterPro" id="IPR013568">
    <property type="entry name" value="SEFIR_dom"/>
</dbReference>
<feature type="transmembrane region" description="Helical" evidence="9">
    <location>
        <begin position="181"/>
        <end position="203"/>
    </location>
</feature>
<evidence type="ECO:0000256" key="5">
    <source>
        <dbReference type="ARBA" id="ARBA00022989"/>
    </source>
</evidence>
<dbReference type="InterPro" id="IPR039465">
    <property type="entry name" value="IL-17_rcpt-like"/>
</dbReference>
<evidence type="ECO:0000256" key="9">
    <source>
        <dbReference type="SAM" id="Phobius"/>
    </source>
</evidence>
<feature type="signal peptide" evidence="10">
    <location>
        <begin position="1"/>
        <end position="20"/>
    </location>
</feature>
<evidence type="ECO:0000256" key="3">
    <source>
        <dbReference type="ARBA" id="ARBA00022692"/>
    </source>
</evidence>
<keyword evidence="8" id="KW-0325">Glycoprotein</keyword>
<organism evidence="12 13">
    <name type="scientific">Channa argus</name>
    <name type="common">Northern snakehead</name>
    <name type="synonym">Ophicephalus argus</name>
    <dbReference type="NCBI Taxonomy" id="215402"/>
    <lineage>
        <taxon>Eukaryota</taxon>
        <taxon>Metazoa</taxon>
        <taxon>Chordata</taxon>
        <taxon>Craniata</taxon>
        <taxon>Vertebrata</taxon>
        <taxon>Euteleostomi</taxon>
        <taxon>Actinopterygii</taxon>
        <taxon>Neopterygii</taxon>
        <taxon>Teleostei</taxon>
        <taxon>Neoteleostei</taxon>
        <taxon>Acanthomorphata</taxon>
        <taxon>Anabantaria</taxon>
        <taxon>Anabantiformes</taxon>
        <taxon>Channoidei</taxon>
        <taxon>Channidae</taxon>
        <taxon>Channa</taxon>
    </lineage>
</organism>
<dbReference type="GO" id="GO:0030368">
    <property type="term" value="F:interleukin-17 receptor activity"/>
    <property type="evidence" value="ECO:0007669"/>
    <property type="project" value="InterPro"/>
</dbReference>
<evidence type="ECO:0000256" key="7">
    <source>
        <dbReference type="ARBA" id="ARBA00023170"/>
    </source>
</evidence>
<reference evidence="12 13" key="1">
    <citation type="submission" date="2019-02" db="EMBL/GenBank/DDBJ databases">
        <title>Opniocepnalus argus genome.</title>
        <authorList>
            <person name="Zhou C."/>
            <person name="Xiao S."/>
        </authorList>
    </citation>
    <scope>NUCLEOTIDE SEQUENCE [LARGE SCALE GENOMIC DNA]</scope>
    <source>
        <strain evidence="12">OARG1902GOOAL</strain>
        <tissue evidence="12">Muscle</tissue>
    </source>
</reference>
<evidence type="ECO:0000313" key="13">
    <source>
        <dbReference type="Proteomes" id="UP000503349"/>
    </source>
</evidence>
<keyword evidence="6 9" id="KW-0472">Membrane</keyword>
<dbReference type="InterPro" id="IPR038683">
    <property type="entry name" value="IL17RA/B_FnIII-like_1_sf"/>
</dbReference>